<organism evidence="5 6">
    <name type="scientific">Halarcobacter anaerophilus</name>
    <dbReference type="NCBI Taxonomy" id="877500"/>
    <lineage>
        <taxon>Bacteria</taxon>
        <taxon>Pseudomonadati</taxon>
        <taxon>Campylobacterota</taxon>
        <taxon>Epsilonproteobacteria</taxon>
        <taxon>Campylobacterales</taxon>
        <taxon>Arcobacteraceae</taxon>
        <taxon>Halarcobacter</taxon>
    </lineage>
</organism>
<gene>
    <name evidence="5" type="ORF">CRV06_02490</name>
</gene>
<dbReference type="EMBL" id="PDKO01000001">
    <property type="protein sequence ID" value="RXJ64840.1"/>
    <property type="molecule type" value="Genomic_DNA"/>
</dbReference>
<reference evidence="5 6" key="1">
    <citation type="submission" date="2017-10" db="EMBL/GenBank/DDBJ databases">
        <title>Genomics of the genus Arcobacter.</title>
        <authorList>
            <person name="Perez-Cataluna A."/>
            <person name="Figueras M.J."/>
        </authorList>
    </citation>
    <scope>NUCLEOTIDE SEQUENCE [LARGE SCALE GENOMIC DNA]</scope>
    <source>
        <strain evidence="5 6">DSM 24636</strain>
    </source>
</reference>
<keyword evidence="3" id="KW-0472">Membrane</keyword>
<dbReference type="InterPro" id="IPR029787">
    <property type="entry name" value="Nucleotide_cyclase"/>
</dbReference>
<dbReference type="CDD" id="cd01949">
    <property type="entry name" value="GGDEF"/>
    <property type="match status" value="1"/>
</dbReference>
<dbReference type="InterPro" id="IPR043128">
    <property type="entry name" value="Rev_trsase/Diguanyl_cyclase"/>
</dbReference>
<dbReference type="GO" id="GO:0052621">
    <property type="term" value="F:diguanylate cyclase activity"/>
    <property type="evidence" value="ECO:0007669"/>
    <property type="project" value="UniProtKB-EC"/>
</dbReference>
<dbReference type="PANTHER" id="PTHR45138:SF9">
    <property type="entry name" value="DIGUANYLATE CYCLASE DGCM-RELATED"/>
    <property type="match status" value="1"/>
</dbReference>
<accession>A0A4Q0Y3U0</accession>
<evidence type="ECO:0000313" key="5">
    <source>
        <dbReference type="EMBL" id="RXJ64840.1"/>
    </source>
</evidence>
<evidence type="ECO:0000256" key="1">
    <source>
        <dbReference type="ARBA" id="ARBA00012528"/>
    </source>
</evidence>
<dbReference type="Pfam" id="PF00990">
    <property type="entry name" value="GGDEF"/>
    <property type="match status" value="1"/>
</dbReference>
<dbReference type="InterPro" id="IPR050469">
    <property type="entry name" value="Diguanylate_Cyclase"/>
</dbReference>
<keyword evidence="3" id="KW-1133">Transmembrane helix</keyword>
<dbReference type="OrthoDB" id="9804955at2"/>
<sequence>MDEKFKKIAPYLTIFIVIFFLIGSYVLYKSEARNIEKKVYNILSHNTYHFKEYFSISESFLYAMKYTIEDKFELGYSCVHPSYKDLIYKKDLNFYQIRDNRTSLMGIGNPKDFSAELINELNSTLYLTPLFFSAKKIIPDMRRIYYKSANHFIFTSENLQYKDKKQFLSIYKKSSWEKFIKNQNKYKDMIISNTYNGYLKKEHLLTLSLPVYKEKNFTGLVSIEKNLNTLTEYLKRVALSGRTYLVNGKDDIIVSKENSSLNTKLTDNSDIIKIPIVENQLYLTHVIDKYKLRKEAFYRSSGKILILLLLIVISIILIYLKVVLTKVQYLANTDALTKLLNRRAMKESIENQMKISRRYNQDLSFLLIDIDYFKKVNDKYGHQTGDLVLTKVSDLFKHLIRSCDIAARYGGEEFLIALANTDINEAYLMAERVRKLANKIKIKGINLNLTVSIGCCSLKEEDDYESILRRVDKLMYKAKKRGRDNSVKEEID</sequence>
<proteinExistence type="predicted"/>
<keyword evidence="6" id="KW-1185">Reference proteome</keyword>
<protein>
    <recommendedName>
        <fullName evidence="1">diguanylate cyclase</fullName>
        <ecNumber evidence="1">2.7.7.65</ecNumber>
    </recommendedName>
</protein>
<feature type="transmembrane region" description="Helical" evidence="3">
    <location>
        <begin position="12"/>
        <end position="28"/>
    </location>
</feature>
<evidence type="ECO:0000256" key="3">
    <source>
        <dbReference type="SAM" id="Phobius"/>
    </source>
</evidence>
<feature type="transmembrane region" description="Helical" evidence="3">
    <location>
        <begin position="304"/>
        <end position="324"/>
    </location>
</feature>
<dbReference type="PROSITE" id="PS50887">
    <property type="entry name" value="GGDEF"/>
    <property type="match status" value="1"/>
</dbReference>
<dbReference type="FunFam" id="3.30.70.270:FF:000001">
    <property type="entry name" value="Diguanylate cyclase domain protein"/>
    <property type="match status" value="1"/>
</dbReference>
<dbReference type="STRING" id="877500.GCA_000935065_02178"/>
<evidence type="ECO:0000313" key="6">
    <source>
        <dbReference type="Proteomes" id="UP000290191"/>
    </source>
</evidence>
<dbReference type="AlphaFoldDB" id="A0A4Q0Y3U0"/>
<dbReference type="PANTHER" id="PTHR45138">
    <property type="entry name" value="REGULATORY COMPONENTS OF SENSORY TRANSDUCTION SYSTEM"/>
    <property type="match status" value="1"/>
</dbReference>
<keyword evidence="3" id="KW-0812">Transmembrane</keyword>
<dbReference type="EC" id="2.7.7.65" evidence="1"/>
<dbReference type="InterPro" id="IPR000160">
    <property type="entry name" value="GGDEF_dom"/>
</dbReference>
<dbReference type="NCBIfam" id="TIGR00254">
    <property type="entry name" value="GGDEF"/>
    <property type="match status" value="1"/>
</dbReference>
<name>A0A4Q0Y3U0_9BACT</name>
<evidence type="ECO:0000259" key="4">
    <source>
        <dbReference type="PROSITE" id="PS50887"/>
    </source>
</evidence>
<dbReference type="Gene3D" id="3.30.70.270">
    <property type="match status" value="1"/>
</dbReference>
<feature type="domain" description="GGDEF" evidence="4">
    <location>
        <begin position="361"/>
        <end position="491"/>
    </location>
</feature>
<evidence type="ECO:0000256" key="2">
    <source>
        <dbReference type="ARBA" id="ARBA00034247"/>
    </source>
</evidence>
<dbReference type="SMART" id="SM00267">
    <property type="entry name" value="GGDEF"/>
    <property type="match status" value="1"/>
</dbReference>
<dbReference type="SUPFAM" id="SSF55073">
    <property type="entry name" value="Nucleotide cyclase"/>
    <property type="match status" value="1"/>
</dbReference>
<comment type="catalytic activity">
    <reaction evidence="2">
        <text>2 GTP = 3',3'-c-di-GMP + 2 diphosphate</text>
        <dbReference type="Rhea" id="RHEA:24898"/>
        <dbReference type="ChEBI" id="CHEBI:33019"/>
        <dbReference type="ChEBI" id="CHEBI:37565"/>
        <dbReference type="ChEBI" id="CHEBI:58805"/>
        <dbReference type="EC" id="2.7.7.65"/>
    </reaction>
</comment>
<dbReference type="Proteomes" id="UP000290191">
    <property type="component" value="Unassembled WGS sequence"/>
</dbReference>
<dbReference type="RefSeq" id="WP_129081198.1">
    <property type="nucleotide sequence ID" value="NZ_CP041070.1"/>
</dbReference>
<dbReference type="Gene3D" id="3.30.450.20">
    <property type="entry name" value="PAS domain"/>
    <property type="match status" value="2"/>
</dbReference>
<comment type="caution">
    <text evidence="5">The sequence shown here is derived from an EMBL/GenBank/DDBJ whole genome shotgun (WGS) entry which is preliminary data.</text>
</comment>